<dbReference type="SUPFAM" id="SSF53335">
    <property type="entry name" value="S-adenosyl-L-methionine-dependent methyltransferases"/>
    <property type="match status" value="1"/>
</dbReference>
<dbReference type="RefSeq" id="WP_347436270.1">
    <property type="nucleotide sequence ID" value="NZ_CP089291.1"/>
</dbReference>
<reference evidence="2" key="1">
    <citation type="submission" date="2021-12" db="EMBL/GenBank/DDBJ databases">
        <title>Alicyclobacillaceae gen. nov., sp. nov., isolated from chalcocite enrichment system.</title>
        <authorList>
            <person name="Jiang Z."/>
        </authorList>
    </citation>
    <scope>NUCLEOTIDE SEQUENCE</scope>
    <source>
        <strain evidence="2">MYW30-H2</strain>
    </source>
</reference>
<dbReference type="PANTHER" id="PTHR43591">
    <property type="entry name" value="METHYLTRANSFERASE"/>
    <property type="match status" value="1"/>
</dbReference>
<name>A0ABY4CNZ7_9BACL</name>
<keyword evidence="2" id="KW-0489">Methyltransferase</keyword>
<dbReference type="CDD" id="cd02440">
    <property type="entry name" value="AdoMet_MTases"/>
    <property type="match status" value="1"/>
</dbReference>
<dbReference type="EMBL" id="CP089291">
    <property type="protein sequence ID" value="UOF89580.1"/>
    <property type="molecule type" value="Genomic_DNA"/>
</dbReference>
<dbReference type="Gene3D" id="3.40.50.150">
    <property type="entry name" value="Vaccinia Virus protein VP39"/>
    <property type="match status" value="1"/>
</dbReference>
<dbReference type="GO" id="GO:0032259">
    <property type="term" value="P:methylation"/>
    <property type="evidence" value="ECO:0007669"/>
    <property type="project" value="UniProtKB-KW"/>
</dbReference>
<keyword evidence="2" id="KW-0808">Transferase</keyword>
<dbReference type="Pfam" id="PF13847">
    <property type="entry name" value="Methyltransf_31"/>
    <property type="match status" value="1"/>
</dbReference>
<protein>
    <submittedName>
        <fullName evidence="2">Methyltransferase domain-containing protein</fullName>
    </submittedName>
</protein>
<organism evidence="2 3">
    <name type="scientific">Fodinisporobacter ferrooxydans</name>
    <dbReference type="NCBI Taxonomy" id="2901836"/>
    <lineage>
        <taxon>Bacteria</taxon>
        <taxon>Bacillati</taxon>
        <taxon>Bacillota</taxon>
        <taxon>Bacilli</taxon>
        <taxon>Bacillales</taxon>
        <taxon>Alicyclobacillaceae</taxon>
        <taxon>Fodinisporobacter</taxon>
    </lineage>
</organism>
<proteinExistence type="predicted"/>
<dbReference type="Proteomes" id="UP000830167">
    <property type="component" value="Chromosome"/>
</dbReference>
<gene>
    <name evidence="2" type="ORF">LSG31_17075</name>
</gene>
<keyword evidence="3" id="KW-1185">Reference proteome</keyword>
<evidence type="ECO:0000259" key="1">
    <source>
        <dbReference type="Pfam" id="PF13847"/>
    </source>
</evidence>
<accession>A0ABY4CNZ7</accession>
<feature type="domain" description="Methyltransferase" evidence="1">
    <location>
        <begin position="39"/>
        <end position="161"/>
    </location>
</feature>
<evidence type="ECO:0000313" key="3">
    <source>
        <dbReference type="Proteomes" id="UP000830167"/>
    </source>
</evidence>
<dbReference type="InterPro" id="IPR025714">
    <property type="entry name" value="Methyltranfer_dom"/>
</dbReference>
<evidence type="ECO:0000313" key="2">
    <source>
        <dbReference type="EMBL" id="UOF89580.1"/>
    </source>
</evidence>
<dbReference type="PANTHER" id="PTHR43591:SF24">
    <property type="entry name" value="2-METHOXY-6-POLYPRENYL-1,4-BENZOQUINOL METHYLASE, MITOCHONDRIAL"/>
    <property type="match status" value="1"/>
</dbReference>
<sequence length="262" mass="29168">MSHSKEYHGCVDTEYLQTVASGFGFFKSRTYELMRVQTGQTVLDVGCGPGIDTVALGILIGPSGKVFGIDLDPEMIVAAHESAKRQGMEAWVHHQQADASSLPFDSDGFDGVRSECTFQHLADPEKVLYEMIRVTKPGGWIVVLDTDHSSFTVDTVHKEIEWKIRRHRPELLRNGYSGRELYGLFKKANVQNVTYEVHASSTTDFSLVQYVLRWHDAIEKLIDGGIVTAVEAAAINSELEQRNSKGTFFCYGTFTIVTGRKG</sequence>
<dbReference type="GO" id="GO:0008168">
    <property type="term" value="F:methyltransferase activity"/>
    <property type="evidence" value="ECO:0007669"/>
    <property type="project" value="UniProtKB-KW"/>
</dbReference>
<dbReference type="InterPro" id="IPR029063">
    <property type="entry name" value="SAM-dependent_MTases_sf"/>
</dbReference>